<keyword evidence="13" id="KW-1185">Reference proteome</keyword>
<proteinExistence type="inferred from homology"/>
<evidence type="ECO:0000256" key="10">
    <source>
        <dbReference type="ARBA" id="ARBA00023136"/>
    </source>
</evidence>
<dbReference type="AlphaFoldDB" id="A0A914PZ10"/>
<evidence type="ECO:0000256" key="7">
    <source>
        <dbReference type="ARBA" id="ARBA00022949"/>
    </source>
</evidence>
<keyword evidence="3 12" id="KW-0813">Transport</keyword>
<dbReference type="PROSITE" id="PS51013">
    <property type="entry name" value="PANNEXIN"/>
    <property type="match status" value="1"/>
</dbReference>
<dbReference type="GO" id="GO:0005243">
    <property type="term" value="F:gap junction channel activity"/>
    <property type="evidence" value="ECO:0007669"/>
    <property type="project" value="TreeGrafter"/>
</dbReference>
<keyword evidence="6" id="KW-0303">Gap junction</keyword>
<organism evidence="13 14">
    <name type="scientific">Panagrolaimus davidi</name>
    <dbReference type="NCBI Taxonomy" id="227884"/>
    <lineage>
        <taxon>Eukaryota</taxon>
        <taxon>Metazoa</taxon>
        <taxon>Ecdysozoa</taxon>
        <taxon>Nematoda</taxon>
        <taxon>Chromadorea</taxon>
        <taxon>Rhabditida</taxon>
        <taxon>Tylenchina</taxon>
        <taxon>Panagrolaimomorpha</taxon>
        <taxon>Panagrolaimoidea</taxon>
        <taxon>Panagrolaimidae</taxon>
        <taxon>Panagrolaimus</taxon>
    </lineage>
</organism>
<feature type="transmembrane region" description="Helical" evidence="12">
    <location>
        <begin position="23"/>
        <end position="44"/>
    </location>
</feature>
<protein>
    <recommendedName>
        <fullName evidence="12">Innexin</fullName>
    </recommendedName>
</protein>
<keyword evidence="9 12" id="KW-0406">Ion transport</keyword>
<evidence type="ECO:0000313" key="13">
    <source>
        <dbReference type="Proteomes" id="UP000887578"/>
    </source>
</evidence>
<dbReference type="WBParaSite" id="PDA_v2.g24102.t1">
    <property type="protein sequence ID" value="PDA_v2.g24102.t1"/>
    <property type="gene ID" value="PDA_v2.g24102"/>
</dbReference>
<keyword evidence="5 12" id="KW-0812">Transmembrane</keyword>
<evidence type="ECO:0000256" key="2">
    <source>
        <dbReference type="ARBA" id="ARBA00004651"/>
    </source>
</evidence>
<name>A0A914PZ10_9BILA</name>
<comment type="subcellular location">
    <subcellularLocation>
        <location evidence="1">Cell junction</location>
        <location evidence="1">Gap junction</location>
    </subcellularLocation>
    <subcellularLocation>
        <location evidence="2 12">Cell membrane</location>
        <topology evidence="2 12">Multi-pass membrane protein</topology>
    </subcellularLocation>
</comment>
<evidence type="ECO:0000256" key="3">
    <source>
        <dbReference type="ARBA" id="ARBA00022448"/>
    </source>
</evidence>
<dbReference type="GO" id="GO:0034220">
    <property type="term" value="P:monoatomic ion transmembrane transport"/>
    <property type="evidence" value="ECO:0007669"/>
    <property type="project" value="UniProtKB-KW"/>
</dbReference>
<evidence type="ECO:0000313" key="14">
    <source>
        <dbReference type="WBParaSite" id="PDA_v2.g24102.t1"/>
    </source>
</evidence>
<reference evidence="14" key="1">
    <citation type="submission" date="2022-11" db="UniProtKB">
        <authorList>
            <consortium name="WormBaseParasite"/>
        </authorList>
    </citation>
    <scope>IDENTIFICATION</scope>
</reference>
<dbReference type="PANTHER" id="PTHR11893">
    <property type="entry name" value="INNEXIN"/>
    <property type="match status" value="1"/>
</dbReference>
<comment type="function">
    <text evidence="12">Structural component of the gap junctions.</text>
</comment>
<feature type="transmembrane region" description="Helical" evidence="12">
    <location>
        <begin position="276"/>
        <end position="300"/>
    </location>
</feature>
<evidence type="ECO:0000256" key="5">
    <source>
        <dbReference type="ARBA" id="ARBA00022692"/>
    </source>
</evidence>
<evidence type="ECO:0000256" key="6">
    <source>
        <dbReference type="ARBA" id="ARBA00022868"/>
    </source>
</evidence>
<gene>
    <name evidence="12" type="primary">inx</name>
</gene>
<sequence>MFAACKNLVKSFKPKNGDGIDRLNSVLTTSMLAILIVFLGYYYIIYDPIQCWMPEQMAKNNWEKYVEDYCYYVENTYFVSLENDTHLPEAERHEQKYYYWVPLILIVQLFLFLTPNAIWNCISKRTGLNAKTILSHVKGTSEPPPHKLINAESWAAAKYIHEIIFFSCRRKIRLFGIFPSKTYNEYFTATYLCYKFLNCLNSFAQLLILNRFLSESYTFGGFGLLRDLLIEKDWKLTGHFPRVTFCDVSIRDDESSLPMNFTVQCVLPNNMFNEKIYIILWFWFAALTALNYVNLLYWIFTSMSYAWKIQFIKAQLQFPSLRFARLARLGNGDILQFLQQWLKMDGLTALRLISANSGDFVSSDFLGAMYLDFECQRAQKAEENGKCIRSFPLD</sequence>
<evidence type="ECO:0000256" key="4">
    <source>
        <dbReference type="ARBA" id="ARBA00022475"/>
    </source>
</evidence>
<keyword evidence="11 12" id="KW-0407">Ion channel</keyword>
<dbReference type="Proteomes" id="UP000887578">
    <property type="component" value="Unplaced"/>
</dbReference>
<keyword evidence="4" id="KW-1003">Cell membrane</keyword>
<keyword evidence="8 12" id="KW-1133">Transmembrane helix</keyword>
<dbReference type="PRINTS" id="PR01262">
    <property type="entry name" value="INNEXIN"/>
</dbReference>
<keyword evidence="10 12" id="KW-0472">Membrane</keyword>
<evidence type="ECO:0000256" key="12">
    <source>
        <dbReference type="RuleBase" id="RU010713"/>
    </source>
</evidence>
<keyword evidence="7" id="KW-0965">Cell junction</keyword>
<evidence type="ECO:0000256" key="1">
    <source>
        <dbReference type="ARBA" id="ARBA00004610"/>
    </source>
</evidence>
<evidence type="ECO:0000256" key="8">
    <source>
        <dbReference type="ARBA" id="ARBA00022989"/>
    </source>
</evidence>
<accession>A0A914PZ10</accession>
<dbReference type="PANTHER" id="PTHR11893:SF36">
    <property type="entry name" value="INNEXIN-5"/>
    <property type="match status" value="1"/>
</dbReference>
<dbReference type="Pfam" id="PF00876">
    <property type="entry name" value="Innexin"/>
    <property type="match status" value="1"/>
</dbReference>
<comment type="similarity">
    <text evidence="12">Belongs to the pannexin family.</text>
</comment>
<dbReference type="GO" id="GO:0005886">
    <property type="term" value="C:plasma membrane"/>
    <property type="evidence" value="ECO:0007669"/>
    <property type="project" value="UniProtKB-SubCell"/>
</dbReference>
<feature type="transmembrane region" description="Helical" evidence="12">
    <location>
        <begin position="97"/>
        <end position="119"/>
    </location>
</feature>
<dbReference type="GO" id="GO:0005921">
    <property type="term" value="C:gap junction"/>
    <property type="evidence" value="ECO:0007669"/>
    <property type="project" value="UniProtKB-SubCell"/>
</dbReference>
<dbReference type="InterPro" id="IPR000990">
    <property type="entry name" value="Innexin"/>
</dbReference>
<evidence type="ECO:0000256" key="11">
    <source>
        <dbReference type="ARBA" id="ARBA00023303"/>
    </source>
</evidence>
<comment type="caution">
    <text evidence="12">Lacks conserved residue(s) required for the propagation of feature annotation.</text>
</comment>
<evidence type="ECO:0000256" key="9">
    <source>
        <dbReference type="ARBA" id="ARBA00023065"/>
    </source>
</evidence>